<protein>
    <submittedName>
        <fullName evidence="1">Sigma-70 family RNA polymerase sigma factor</fullName>
    </submittedName>
</protein>
<name>A0ABT5C9J6_9BACT</name>
<reference evidence="1 2" key="1">
    <citation type="submission" date="2023-01" db="EMBL/GenBank/DDBJ databases">
        <title>Minimal conservation of predation-associated metabolite biosynthetic gene clusters underscores biosynthetic potential of Myxococcota including descriptions for ten novel species: Archangium lansinium sp. nov., Myxococcus landrumus sp. nov., Nannocystis bai.</title>
        <authorList>
            <person name="Ahearne A."/>
            <person name="Stevens C."/>
            <person name="Dowd S."/>
        </authorList>
    </citation>
    <scope>NUCLEOTIDE SEQUENCE [LARGE SCALE GENOMIC DNA]</scope>
    <source>
        <strain evidence="1 2">WIWO2</strain>
    </source>
</reference>
<dbReference type="InterPro" id="IPR013324">
    <property type="entry name" value="RNA_pol_sigma_r3/r4-like"/>
</dbReference>
<organism evidence="1 2">
    <name type="scientific">Sorangium atrum</name>
    <dbReference type="NCBI Taxonomy" id="2995308"/>
    <lineage>
        <taxon>Bacteria</taxon>
        <taxon>Pseudomonadati</taxon>
        <taxon>Myxococcota</taxon>
        <taxon>Polyangia</taxon>
        <taxon>Polyangiales</taxon>
        <taxon>Polyangiaceae</taxon>
        <taxon>Sorangium</taxon>
    </lineage>
</organism>
<dbReference type="EMBL" id="JAQNDK010000004">
    <property type="protein sequence ID" value="MDC0682439.1"/>
    <property type="molecule type" value="Genomic_DNA"/>
</dbReference>
<dbReference type="SUPFAM" id="SSF88659">
    <property type="entry name" value="Sigma3 and sigma4 domains of RNA polymerase sigma factors"/>
    <property type="match status" value="1"/>
</dbReference>
<accession>A0ABT5C9J6</accession>
<dbReference type="RefSeq" id="WP_272100360.1">
    <property type="nucleotide sequence ID" value="NZ_JAQNDK010000004.1"/>
</dbReference>
<evidence type="ECO:0000313" key="2">
    <source>
        <dbReference type="Proteomes" id="UP001217485"/>
    </source>
</evidence>
<evidence type="ECO:0000313" key="1">
    <source>
        <dbReference type="EMBL" id="MDC0682439.1"/>
    </source>
</evidence>
<dbReference type="Gene3D" id="1.10.10.10">
    <property type="entry name" value="Winged helix-like DNA-binding domain superfamily/Winged helix DNA-binding domain"/>
    <property type="match status" value="1"/>
</dbReference>
<dbReference type="InterPro" id="IPR036388">
    <property type="entry name" value="WH-like_DNA-bd_sf"/>
</dbReference>
<gene>
    <name evidence="1" type="ORF">POL72_32215</name>
</gene>
<sequence length="223" mass="25571">MGERHRASDAVDLGMRPEARVAFDAIVQQRPMIRDRLRRLQVPECDRDDVMQDILLSVWRTVEAGAVPAREHLSMKQATRRWLDVVVWHHTTHYREFQRRWEKGRDSYAHAAIDDPMPSPFGQVEARLSLRHLDRIDPALRDVLVDAALGHTVEEITAELGQDPSTIQERLARGREQLRRTLRSTAGRRCQNSCSLPWGTASVTPDQAARCPCRWPTPSCNAR</sequence>
<dbReference type="Proteomes" id="UP001217485">
    <property type="component" value="Unassembled WGS sequence"/>
</dbReference>
<proteinExistence type="predicted"/>
<keyword evidence="2" id="KW-1185">Reference proteome</keyword>
<comment type="caution">
    <text evidence="1">The sequence shown here is derived from an EMBL/GenBank/DDBJ whole genome shotgun (WGS) entry which is preliminary data.</text>
</comment>